<keyword evidence="12" id="KW-0238">DNA-binding</keyword>
<keyword evidence="10" id="KW-0067">ATP-binding</keyword>
<feature type="domain" description="ABC transporter" evidence="14">
    <location>
        <begin position="615"/>
        <end position="947"/>
    </location>
</feature>
<evidence type="ECO:0000256" key="3">
    <source>
        <dbReference type="ARBA" id="ARBA00022723"/>
    </source>
</evidence>
<dbReference type="Pfam" id="PF17760">
    <property type="entry name" value="UvrA_inter"/>
    <property type="match status" value="1"/>
</dbReference>
<evidence type="ECO:0000256" key="13">
    <source>
        <dbReference type="ARBA" id="ARBA00023204"/>
    </source>
</evidence>
<evidence type="ECO:0000256" key="1">
    <source>
        <dbReference type="ARBA" id="ARBA00004496"/>
    </source>
</evidence>
<evidence type="ECO:0000256" key="12">
    <source>
        <dbReference type="ARBA" id="ARBA00023125"/>
    </source>
</evidence>
<dbReference type="InterPro" id="IPR027417">
    <property type="entry name" value="P-loop_NTPase"/>
</dbReference>
<keyword evidence="13" id="KW-0234">DNA repair</keyword>
<keyword evidence="5" id="KW-0547">Nucleotide-binding</keyword>
<keyword evidence="6" id="KW-0227">DNA damage</keyword>
<dbReference type="GO" id="GO:0009380">
    <property type="term" value="C:excinuclease repair complex"/>
    <property type="evidence" value="ECO:0007669"/>
    <property type="project" value="InterPro"/>
</dbReference>
<dbReference type="GO" id="GO:0016887">
    <property type="term" value="F:ATP hydrolysis activity"/>
    <property type="evidence" value="ECO:0007669"/>
    <property type="project" value="InterPro"/>
</dbReference>
<comment type="subcellular location">
    <subcellularLocation>
        <location evidence="1">Cytoplasm</location>
    </subcellularLocation>
</comment>
<dbReference type="InterPro" id="IPR013815">
    <property type="entry name" value="ATP_grasp_subdomain_1"/>
</dbReference>
<dbReference type="GO" id="GO:0005737">
    <property type="term" value="C:cytoplasm"/>
    <property type="evidence" value="ECO:0007669"/>
    <property type="project" value="UniProtKB-SubCell"/>
</dbReference>
<accession>A0A6J6B6I8</accession>
<dbReference type="EMBL" id="CAEZSN010000010">
    <property type="protein sequence ID" value="CAB4534682.1"/>
    <property type="molecule type" value="Genomic_DNA"/>
</dbReference>
<keyword evidence="4" id="KW-0677">Repeat</keyword>
<keyword evidence="8" id="KW-0863">Zinc-finger</keyword>
<dbReference type="GO" id="GO:0005524">
    <property type="term" value="F:ATP binding"/>
    <property type="evidence" value="ECO:0007669"/>
    <property type="project" value="UniProtKB-KW"/>
</dbReference>
<dbReference type="GO" id="GO:0006289">
    <property type="term" value="P:nucleotide-excision repair"/>
    <property type="evidence" value="ECO:0007669"/>
    <property type="project" value="InterPro"/>
</dbReference>
<dbReference type="Gene3D" id="3.30.1490.20">
    <property type="entry name" value="ATP-grasp fold, A domain"/>
    <property type="match status" value="1"/>
</dbReference>
<dbReference type="Gene3D" id="3.40.50.300">
    <property type="entry name" value="P-loop containing nucleotide triphosphate hydrolases"/>
    <property type="match status" value="2"/>
</dbReference>
<evidence type="ECO:0000256" key="11">
    <source>
        <dbReference type="ARBA" id="ARBA00022881"/>
    </source>
</evidence>
<dbReference type="PANTHER" id="PTHR43152:SF3">
    <property type="entry name" value="UVRABC SYSTEM PROTEIN A"/>
    <property type="match status" value="1"/>
</dbReference>
<proteinExistence type="inferred from homology"/>
<dbReference type="AlphaFoldDB" id="A0A6J6B6I8"/>
<dbReference type="InterPro" id="IPR041102">
    <property type="entry name" value="UvrA_inter"/>
</dbReference>
<keyword evidence="11" id="KW-0267">Excision nuclease</keyword>
<organism evidence="15">
    <name type="scientific">freshwater metagenome</name>
    <dbReference type="NCBI Taxonomy" id="449393"/>
    <lineage>
        <taxon>unclassified sequences</taxon>
        <taxon>metagenomes</taxon>
        <taxon>ecological metagenomes</taxon>
    </lineage>
</organism>
<dbReference type="Pfam" id="PF17755">
    <property type="entry name" value="UvrA_DNA-bind"/>
    <property type="match status" value="1"/>
</dbReference>
<evidence type="ECO:0000256" key="9">
    <source>
        <dbReference type="ARBA" id="ARBA00022833"/>
    </source>
</evidence>
<dbReference type="InterPro" id="IPR041552">
    <property type="entry name" value="UvrA_DNA-bd"/>
</dbReference>
<evidence type="ECO:0000256" key="10">
    <source>
        <dbReference type="ARBA" id="ARBA00022840"/>
    </source>
</evidence>
<evidence type="ECO:0000256" key="5">
    <source>
        <dbReference type="ARBA" id="ARBA00022741"/>
    </source>
</evidence>
<dbReference type="NCBIfam" id="TIGR00630">
    <property type="entry name" value="uvra"/>
    <property type="match status" value="1"/>
</dbReference>
<evidence type="ECO:0000256" key="4">
    <source>
        <dbReference type="ARBA" id="ARBA00022737"/>
    </source>
</evidence>
<evidence type="ECO:0000256" key="7">
    <source>
        <dbReference type="ARBA" id="ARBA00022769"/>
    </source>
</evidence>
<dbReference type="PANTHER" id="PTHR43152">
    <property type="entry name" value="UVRABC SYSTEM PROTEIN A"/>
    <property type="match status" value="1"/>
</dbReference>
<dbReference type="FunFam" id="1.20.1580.10:FF:000002">
    <property type="entry name" value="UvrABC system protein A"/>
    <property type="match status" value="1"/>
</dbReference>
<dbReference type="HAMAP" id="MF_00205">
    <property type="entry name" value="UvrA"/>
    <property type="match status" value="1"/>
</dbReference>
<keyword evidence="3" id="KW-0479">Metal-binding</keyword>
<dbReference type="SUPFAM" id="SSF52540">
    <property type="entry name" value="P-loop containing nucleoside triphosphate hydrolases"/>
    <property type="match status" value="2"/>
</dbReference>
<dbReference type="Gene3D" id="1.10.8.280">
    <property type="entry name" value="ABC transporter ATPase domain-like"/>
    <property type="match status" value="1"/>
</dbReference>
<evidence type="ECO:0000256" key="2">
    <source>
        <dbReference type="ARBA" id="ARBA00022490"/>
    </source>
</evidence>
<dbReference type="InterPro" id="IPR004602">
    <property type="entry name" value="UvrA"/>
</dbReference>
<dbReference type="CDD" id="cd03270">
    <property type="entry name" value="ABC_UvrA_I"/>
    <property type="match status" value="1"/>
</dbReference>
<name>A0A6J6B6I8_9ZZZZ</name>
<dbReference type="PROSITE" id="PS00211">
    <property type="entry name" value="ABC_TRANSPORTER_1"/>
    <property type="match status" value="2"/>
</dbReference>
<sequence length="950" mass="103983">MSRLNPENKLHVKGARVHNLKNIDLEIPRDALVVFTGLSGSGKSSLAFDTIFAEGQRRYVESLSAYARQFLGQVDRPDVDFIEGLSPAVSIDQKSTNRNPRSTVGTITEIHDYLRLLWARIGIPHCAECGERIIKQTPQQIVDQILELPSGTKFQILAPLVVQKKGEFVDLFASLTAQGFSRVTVDGELVQLSEAKPLKKTFKHDISVVVDRLVSKADIVQRLTDSVETALKLASGRLILDLVDSPKDASKRTFSEKMSCPNEHELTLTEIEPRTFSFNAPFGACAACSGLGTKMAVEPALVIGDPGASINGGVLLPWSTPGKGLYGFFTRVLESLSAELGFSLDTPWKDLNEDIQEAVLFGNNFDVKVKWKNKYGRELRYTSGFEGVLTYIERKWLESDNDFQRGRWAGYLREIDCAECGGTRLKAEVLAVKVHGQSIANVAHLSLRECNSFFQNLKLDERDAKIAAQVLREIQARLVFLLDVGLDYLSLERAAGTLSGGEAQRIRLATQIGSGLTGVLYVLDEPSIGLHQRDNLRLIETLMKLRDLGNTLVVVEHDEDTIKSSDWIVDIGPGAGVHGGEVVHSGTYEDLLKNPRSITGSFLSGREKIATPDKRRSIDWKRKVTVVGAKENNLKDVTAEFPLGVLTAVTGVSGSGKSSLVNDILYQVLANGLNGAKGVPGRHTRVEGLELLDKVVHVDQNPIGRTPRSNPATYTGVFDHIRKLFAETTEAKVRGYQQGRFSFNVKGGRCEACSGDGTLRIEMNFLPDVYVLCEVCHGQRYNRETLQVHYKGKNISEVLDLPIADAAEFFAPVSAIARYLDTLVSVGLGYVRLGQSATTLSGGEAQRVKLATELQKRSNGRSVYVLDEPTTGLHFEDTRKLLQVLGSLVDKGNSVIVIEHNLDVIKCADWVIDMGPEGGAGGGEVIAVGTPEEIAKSDASFTGKFLGRLL</sequence>
<dbReference type="NCBIfam" id="NF001503">
    <property type="entry name" value="PRK00349.1"/>
    <property type="match status" value="1"/>
</dbReference>
<evidence type="ECO:0000313" key="15">
    <source>
        <dbReference type="EMBL" id="CAB4534682.1"/>
    </source>
</evidence>
<protein>
    <submittedName>
        <fullName evidence="15">Unannotated protein</fullName>
    </submittedName>
</protein>
<dbReference type="GO" id="GO:0004518">
    <property type="term" value="F:nuclease activity"/>
    <property type="evidence" value="ECO:0007669"/>
    <property type="project" value="UniProtKB-KW"/>
</dbReference>
<reference evidence="15" key="1">
    <citation type="submission" date="2020-05" db="EMBL/GenBank/DDBJ databases">
        <authorList>
            <person name="Chiriac C."/>
            <person name="Salcher M."/>
            <person name="Ghai R."/>
            <person name="Kavagutti S V."/>
        </authorList>
    </citation>
    <scope>NUCLEOTIDE SEQUENCE</scope>
</reference>
<dbReference type="GO" id="GO:0008270">
    <property type="term" value="F:zinc ion binding"/>
    <property type="evidence" value="ECO:0007669"/>
    <property type="project" value="UniProtKB-KW"/>
</dbReference>
<keyword evidence="7" id="KW-0228">DNA excision</keyword>
<dbReference type="InterPro" id="IPR003439">
    <property type="entry name" value="ABC_transporter-like_ATP-bd"/>
</dbReference>
<gene>
    <name evidence="15" type="ORF">UFOPK1433_00155</name>
</gene>
<dbReference type="PROSITE" id="PS50893">
    <property type="entry name" value="ABC_TRANSPORTER_2"/>
    <property type="match status" value="1"/>
</dbReference>
<evidence type="ECO:0000256" key="8">
    <source>
        <dbReference type="ARBA" id="ARBA00022771"/>
    </source>
</evidence>
<dbReference type="CDD" id="cd03271">
    <property type="entry name" value="ABC_UvrA_II"/>
    <property type="match status" value="1"/>
</dbReference>
<evidence type="ECO:0000256" key="6">
    <source>
        <dbReference type="ARBA" id="ARBA00022763"/>
    </source>
</evidence>
<dbReference type="Gene3D" id="1.20.1580.10">
    <property type="entry name" value="ABC transporter ATPase like domain"/>
    <property type="match status" value="2"/>
</dbReference>
<keyword evidence="2" id="KW-0963">Cytoplasm</keyword>
<keyword evidence="9" id="KW-0862">Zinc</keyword>
<evidence type="ECO:0000259" key="14">
    <source>
        <dbReference type="PROSITE" id="PS50893"/>
    </source>
</evidence>
<dbReference type="InterPro" id="IPR017871">
    <property type="entry name" value="ABC_transporter-like_CS"/>
</dbReference>
<dbReference type="GO" id="GO:0003677">
    <property type="term" value="F:DNA binding"/>
    <property type="evidence" value="ECO:0007669"/>
    <property type="project" value="UniProtKB-KW"/>
</dbReference>